<reference evidence="2 3" key="1">
    <citation type="submission" date="2019-09" db="EMBL/GenBank/DDBJ databases">
        <title>Genome sequence of Roseospira marina, one of the more divergent members of the non-sulfur purple photosynthetic bacterial family, the Rhodospirillaceae.</title>
        <authorList>
            <person name="Meyer T."/>
            <person name="Kyndt J."/>
        </authorList>
    </citation>
    <scope>NUCLEOTIDE SEQUENCE [LARGE SCALE GENOMIC DNA]</scope>
    <source>
        <strain evidence="2 3">DSM 15113</strain>
    </source>
</reference>
<evidence type="ECO:0000313" key="3">
    <source>
        <dbReference type="Proteomes" id="UP000324065"/>
    </source>
</evidence>
<evidence type="ECO:0000259" key="1">
    <source>
        <dbReference type="Pfam" id="PF07883"/>
    </source>
</evidence>
<dbReference type="SUPFAM" id="SSF51182">
    <property type="entry name" value="RmlC-like cupins"/>
    <property type="match status" value="1"/>
</dbReference>
<organism evidence="2 3">
    <name type="scientific">Roseospira marina</name>
    <dbReference type="NCBI Taxonomy" id="140057"/>
    <lineage>
        <taxon>Bacteria</taxon>
        <taxon>Pseudomonadati</taxon>
        <taxon>Pseudomonadota</taxon>
        <taxon>Alphaproteobacteria</taxon>
        <taxon>Rhodospirillales</taxon>
        <taxon>Rhodospirillaceae</taxon>
        <taxon>Roseospira</taxon>
    </lineage>
</organism>
<dbReference type="InterPro" id="IPR011051">
    <property type="entry name" value="RmlC_Cupin_sf"/>
</dbReference>
<dbReference type="AlphaFoldDB" id="A0A5M6IET6"/>
<feature type="domain" description="Cupin type-2" evidence="1">
    <location>
        <begin position="61"/>
        <end position="114"/>
    </location>
</feature>
<name>A0A5M6IET6_9PROT</name>
<protein>
    <submittedName>
        <fullName evidence="2">Cupin domain-containing protein</fullName>
    </submittedName>
</protein>
<sequence>MTGPSGRDGLKASALRSANLFQDALPPETGERVETLLRRGPLHVERIISSDRPDSTLYDQPQDEWVALLQGTATLWVDGTEIPLQTGDTLFLPAHTPHRVLRTSADPACVWLAVHLHPIKDTDAPA</sequence>
<dbReference type="Proteomes" id="UP000324065">
    <property type="component" value="Unassembled WGS sequence"/>
</dbReference>
<gene>
    <name evidence="2" type="ORF">F1188_08650</name>
</gene>
<keyword evidence="3" id="KW-1185">Reference proteome</keyword>
<comment type="caution">
    <text evidence="2">The sequence shown here is derived from an EMBL/GenBank/DDBJ whole genome shotgun (WGS) entry which is preliminary data.</text>
</comment>
<dbReference type="InterPro" id="IPR014710">
    <property type="entry name" value="RmlC-like_jellyroll"/>
</dbReference>
<dbReference type="CDD" id="cd06981">
    <property type="entry name" value="cupin_reut_a1446"/>
    <property type="match status" value="1"/>
</dbReference>
<dbReference type="Pfam" id="PF07883">
    <property type="entry name" value="Cupin_2"/>
    <property type="match status" value="1"/>
</dbReference>
<dbReference type="EMBL" id="VWPJ01000006">
    <property type="protein sequence ID" value="KAA5606068.1"/>
    <property type="molecule type" value="Genomic_DNA"/>
</dbReference>
<accession>A0A5M6IET6</accession>
<dbReference type="OrthoDB" id="9798585at2"/>
<dbReference type="Gene3D" id="2.60.120.10">
    <property type="entry name" value="Jelly Rolls"/>
    <property type="match status" value="1"/>
</dbReference>
<dbReference type="RefSeq" id="WP_150061999.1">
    <property type="nucleotide sequence ID" value="NZ_JACIGJ010000003.1"/>
</dbReference>
<dbReference type="InterPro" id="IPR013096">
    <property type="entry name" value="Cupin_2"/>
</dbReference>
<evidence type="ECO:0000313" key="2">
    <source>
        <dbReference type="EMBL" id="KAA5606068.1"/>
    </source>
</evidence>
<proteinExistence type="predicted"/>